<dbReference type="Gene3D" id="1.20.140.40">
    <property type="entry name" value="Invertase/pectin methylesterase inhibitor family protein"/>
    <property type="match status" value="1"/>
</dbReference>
<evidence type="ECO:0000259" key="9">
    <source>
        <dbReference type="SMART" id="SM00856"/>
    </source>
</evidence>
<dbReference type="InterPro" id="IPR033131">
    <property type="entry name" value="Pectinesterase_Asp_AS"/>
</dbReference>
<dbReference type="InterPro" id="IPR012334">
    <property type="entry name" value="Pectin_lyas_fold"/>
</dbReference>
<feature type="domain" description="Pectinesterase inhibitor" evidence="9">
    <location>
        <begin position="57"/>
        <end position="210"/>
    </location>
</feature>
<dbReference type="PANTHER" id="PTHR31707">
    <property type="entry name" value="PECTINESTERASE"/>
    <property type="match status" value="1"/>
</dbReference>
<dbReference type="NCBIfam" id="TIGR01614">
    <property type="entry name" value="PME_inhib"/>
    <property type="match status" value="1"/>
</dbReference>
<dbReference type="CDD" id="cd15798">
    <property type="entry name" value="PMEI-like_3"/>
    <property type="match status" value="1"/>
</dbReference>
<dbReference type="SUPFAM" id="SSF101148">
    <property type="entry name" value="Plant invertase/pectin methylesterase inhibitor"/>
    <property type="match status" value="1"/>
</dbReference>
<dbReference type="InterPro" id="IPR006501">
    <property type="entry name" value="Pectinesterase_inhib_dom"/>
</dbReference>
<protein>
    <recommendedName>
        <fullName evidence="7">Pectinesterase</fullName>
        <ecNumber evidence="7">3.1.1.11</ecNumber>
    </recommendedName>
</protein>
<evidence type="ECO:0000256" key="4">
    <source>
        <dbReference type="ARBA" id="ARBA00022801"/>
    </source>
</evidence>
<evidence type="ECO:0000313" key="11">
    <source>
        <dbReference type="Proteomes" id="UP000824469"/>
    </source>
</evidence>
<evidence type="ECO:0000256" key="2">
    <source>
        <dbReference type="ARBA" id="ARBA00006027"/>
    </source>
</evidence>
<dbReference type="GO" id="GO:0030599">
    <property type="term" value="F:pectinesterase activity"/>
    <property type="evidence" value="ECO:0007669"/>
    <property type="project" value="UniProtKB-UniRule"/>
</dbReference>
<keyword evidence="4 7" id="KW-0378">Hydrolase</keyword>
<dbReference type="PROSITE" id="PS00503">
    <property type="entry name" value="PECTINESTERASE_2"/>
    <property type="match status" value="1"/>
</dbReference>
<comment type="catalytic activity">
    <reaction evidence="7">
        <text>[(1-&gt;4)-alpha-D-galacturonosyl methyl ester](n) + n H2O = [(1-&gt;4)-alpha-D-galacturonosyl](n) + n methanol + n H(+)</text>
        <dbReference type="Rhea" id="RHEA:22380"/>
        <dbReference type="Rhea" id="RHEA-COMP:14570"/>
        <dbReference type="Rhea" id="RHEA-COMP:14573"/>
        <dbReference type="ChEBI" id="CHEBI:15377"/>
        <dbReference type="ChEBI" id="CHEBI:15378"/>
        <dbReference type="ChEBI" id="CHEBI:17790"/>
        <dbReference type="ChEBI" id="CHEBI:140522"/>
        <dbReference type="ChEBI" id="CHEBI:140523"/>
        <dbReference type="EC" id="3.1.1.11"/>
    </reaction>
</comment>
<dbReference type="SMART" id="SM00856">
    <property type="entry name" value="PMEI"/>
    <property type="match status" value="1"/>
</dbReference>
<dbReference type="GO" id="GO:0045490">
    <property type="term" value="P:pectin catabolic process"/>
    <property type="evidence" value="ECO:0007669"/>
    <property type="project" value="UniProtKB-UniRule"/>
</dbReference>
<comment type="similarity">
    <text evidence="3">In the C-terminal section; belongs to the pectinesterase family.</text>
</comment>
<dbReference type="GO" id="GO:0042545">
    <property type="term" value="P:cell wall modification"/>
    <property type="evidence" value="ECO:0007669"/>
    <property type="project" value="UniProtKB-UniRule"/>
</dbReference>
<evidence type="ECO:0000256" key="3">
    <source>
        <dbReference type="ARBA" id="ARBA00007786"/>
    </source>
</evidence>
<dbReference type="AlphaFoldDB" id="A0AA38FLZ0"/>
<dbReference type="Gene3D" id="2.160.20.10">
    <property type="entry name" value="Single-stranded right-handed beta-helix, Pectin lyase-like"/>
    <property type="match status" value="1"/>
</dbReference>
<keyword evidence="8" id="KW-0472">Membrane</keyword>
<reference evidence="10 11" key="1">
    <citation type="journal article" date="2021" name="Nat. Plants">
        <title>The Taxus genome provides insights into paclitaxel biosynthesis.</title>
        <authorList>
            <person name="Xiong X."/>
            <person name="Gou J."/>
            <person name="Liao Q."/>
            <person name="Li Y."/>
            <person name="Zhou Q."/>
            <person name="Bi G."/>
            <person name="Li C."/>
            <person name="Du R."/>
            <person name="Wang X."/>
            <person name="Sun T."/>
            <person name="Guo L."/>
            <person name="Liang H."/>
            <person name="Lu P."/>
            <person name="Wu Y."/>
            <person name="Zhang Z."/>
            <person name="Ro D.K."/>
            <person name="Shang Y."/>
            <person name="Huang S."/>
            <person name="Yan J."/>
        </authorList>
    </citation>
    <scope>NUCLEOTIDE SEQUENCE [LARGE SCALE GENOMIC DNA]</scope>
    <source>
        <strain evidence="10">Ta-2019</strain>
    </source>
</reference>
<dbReference type="EMBL" id="JAHRHJ020000008">
    <property type="protein sequence ID" value="KAH9306466.1"/>
    <property type="molecule type" value="Genomic_DNA"/>
</dbReference>
<evidence type="ECO:0000256" key="8">
    <source>
        <dbReference type="SAM" id="Phobius"/>
    </source>
</evidence>
<evidence type="ECO:0000256" key="1">
    <source>
        <dbReference type="ARBA" id="ARBA00005184"/>
    </source>
</evidence>
<evidence type="ECO:0000256" key="6">
    <source>
        <dbReference type="PROSITE-ProRule" id="PRU10040"/>
    </source>
</evidence>
<dbReference type="Proteomes" id="UP000824469">
    <property type="component" value="Unassembled WGS sequence"/>
</dbReference>
<evidence type="ECO:0000256" key="7">
    <source>
        <dbReference type="RuleBase" id="RU000589"/>
    </source>
</evidence>
<name>A0AA38FLZ0_TAXCH</name>
<keyword evidence="11" id="KW-1185">Reference proteome</keyword>
<dbReference type="InterPro" id="IPR000070">
    <property type="entry name" value="Pectinesterase_cat"/>
</dbReference>
<feature type="active site" evidence="6">
    <location>
        <position position="412"/>
    </location>
</feature>
<evidence type="ECO:0000313" key="10">
    <source>
        <dbReference type="EMBL" id="KAH9306466.1"/>
    </source>
</evidence>
<dbReference type="Pfam" id="PF04043">
    <property type="entry name" value="PMEI"/>
    <property type="match status" value="1"/>
</dbReference>
<comment type="pathway">
    <text evidence="1 7">Glycan metabolism; pectin degradation; 2-dehydro-3-deoxy-D-gluconate from pectin: step 1/5.</text>
</comment>
<organism evidence="10 11">
    <name type="scientific">Taxus chinensis</name>
    <name type="common">Chinese yew</name>
    <name type="synonym">Taxus wallichiana var. chinensis</name>
    <dbReference type="NCBI Taxonomy" id="29808"/>
    <lineage>
        <taxon>Eukaryota</taxon>
        <taxon>Viridiplantae</taxon>
        <taxon>Streptophyta</taxon>
        <taxon>Embryophyta</taxon>
        <taxon>Tracheophyta</taxon>
        <taxon>Spermatophyta</taxon>
        <taxon>Pinopsida</taxon>
        <taxon>Pinidae</taxon>
        <taxon>Conifers II</taxon>
        <taxon>Cupressales</taxon>
        <taxon>Taxaceae</taxon>
        <taxon>Taxus</taxon>
    </lineage>
</organism>
<comment type="similarity">
    <text evidence="2">In the N-terminal section; belongs to the PMEI family.</text>
</comment>
<dbReference type="Pfam" id="PF01095">
    <property type="entry name" value="Pectinesterase"/>
    <property type="match status" value="1"/>
</dbReference>
<gene>
    <name evidence="10" type="ORF">KI387_010870</name>
</gene>
<dbReference type="OMA" id="SHYGSME"/>
<keyword evidence="8" id="KW-0812">Transmembrane</keyword>
<keyword evidence="5 7" id="KW-0063">Aspartyl esterase</keyword>
<dbReference type="SUPFAM" id="SSF51126">
    <property type="entry name" value="Pectin lyase-like"/>
    <property type="match status" value="1"/>
</dbReference>
<proteinExistence type="inferred from homology"/>
<keyword evidence="8" id="KW-1133">Transmembrane helix</keyword>
<accession>A0AA38FLZ0</accession>
<feature type="transmembrane region" description="Helical" evidence="8">
    <location>
        <begin position="15"/>
        <end position="37"/>
    </location>
</feature>
<dbReference type="FunFam" id="2.160.20.10:FF:000001">
    <property type="entry name" value="Pectinesterase"/>
    <property type="match status" value="1"/>
</dbReference>
<comment type="caution">
    <text evidence="10">The sequence shown here is derived from an EMBL/GenBank/DDBJ whole genome shotgun (WGS) entry which is preliminary data.</text>
</comment>
<dbReference type="GO" id="GO:0004857">
    <property type="term" value="F:enzyme inhibitor activity"/>
    <property type="evidence" value="ECO:0007669"/>
    <property type="project" value="InterPro"/>
</dbReference>
<dbReference type="EC" id="3.1.1.11" evidence="7"/>
<feature type="non-terminal residue" evidence="10">
    <location>
        <position position="1"/>
    </location>
</feature>
<sequence length="534" mass="57918">MYEGVGNQCSVKRRVVVMAAAAVTLVALVLCVAVGVVPSNGIHRNIVVRHSARKSRSSHHFGAAACEGAADPQLCVSTVAGLPGWPSAIPSELVNVAVKASIGLVQRTSATAVRLSGAASAGLEQSALQDCVELLDDTVEQLTEALEAVVRLNFEGASDVSSDVRTLLSAGLTNQDTCIEGISSTNGVVRSRLENSVNEISNLVSTSLAMAKRISEISDSMDDFKSPSHNRRLMSNRIDDFPEWLSVTDRRLLQASTSVVQVDAWVALDGTGNYTSITAAVNAAPEKNARRHVIRIKAGVYHENFEVKKNKINLVFIGDGMDSTVITGNKSVYDGTTTFRSATFAVKGAGFIARDIGFENTAGPYRHQAVALRVDSDQSVFYRCGMKGYQDTLYAHSLRQFYRECKIYGTVDFIFGNAAAVFQSCVMMARKPLVNQSITVTAQSRKDPNQNTGFSVHDCNITAAPDFVPVKKSVRTYLGRPWKEFSRTVFMQSFLDDIVQPQGWAQWNTSNFALDTLYFGEFMNYGSGAGLVGR</sequence>
<evidence type="ECO:0000256" key="5">
    <source>
        <dbReference type="ARBA" id="ARBA00023085"/>
    </source>
</evidence>
<dbReference type="InterPro" id="IPR035513">
    <property type="entry name" value="Invertase/methylesterase_inhib"/>
</dbReference>
<dbReference type="InterPro" id="IPR011050">
    <property type="entry name" value="Pectin_lyase_fold/virulence"/>
</dbReference>